<keyword evidence="2" id="KW-1185">Reference proteome</keyword>
<protein>
    <submittedName>
        <fullName evidence="1">Uncharacterized protein</fullName>
    </submittedName>
</protein>
<accession>A0ACB9FTC1</accession>
<evidence type="ECO:0000313" key="1">
    <source>
        <dbReference type="EMBL" id="KAI3774163.1"/>
    </source>
</evidence>
<evidence type="ECO:0000313" key="2">
    <source>
        <dbReference type="Proteomes" id="UP001056120"/>
    </source>
</evidence>
<name>A0ACB9FTC1_9ASTR</name>
<proteinExistence type="predicted"/>
<dbReference type="Proteomes" id="UP001056120">
    <property type="component" value="Linkage Group LG16"/>
</dbReference>
<reference evidence="2" key="1">
    <citation type="journal article" date="2022" name="Mol. Ecol. Resour.">
        <title>The genomes of chicory, endive, great burdock and yacon provide insights into Asteraceae palaeo-polyploidization history and plant inulin production.</title>
        <authorList>
            <person name="Fan W."/>
            <person name="Wang S."/>
            <person name="Wang H."/>
            <person name="Wang A."/>
            <person name="Jiang F."/>
            <person name="Liu H."/>
            <person name="Zhao H."/>
            <person name="Xu D."/>
            <person name="Zhang Y."/>
        </authorList>
    </citation>
    <scope>NUCLEOTIDE SEQUENCE [LARGE SCALE GENOMIC DNA]</scope>
    <source>
        <strain evidence="2">cv. Yunnan</strain>
    </source>
</reference>
<comment type="caution">
    <text evidence="1">The sequence shown here is derived from an EMBL/GenBank/DDBJ whole genome shotgun (WGS) entry which is preliminary data.</text>
</comment>
<reference evidence="1 2" key="2">
    <citation type="journal article" date="2022" name="Mol. Ecol. Resour.">
        <title>The genomes of chicory, endive, great burdock and yacon provide insights into Asteraceae paleo-polyploidization history and plant inulin production.</title>
        <authorList>
            <person name="Fan W."/>
            <person name="Wang S."/>
            <person name="Wang H."/>
            <person name="Wang A."/>
            <person name="Jiang F."/>
            <person name="Liu H."/>
            <person name="Zhao H."/>
            <person name="Xu D."/>
            <person name="Zhang Y."/>
        </authorList>
    </citation>
    <scope>NUCLEOTIDE SEQUENCE [LARGE SCALE GENOMIC DNA]</scope>
    <source>
        <strain evidence="2">cv. Yunnan</strain>
        <tissue evidence="1">Leaves</tissue>
    </source>
</reference>
<organism evidence="1 2">
    <name type="scientific">Smallanthus sonchifolius</name>
    <dbReference type="NCBI Taxonomy" id="185202"/>
    <lineage>
        <taxon>Eukaryota</taxon>
        <taxon>Viridiplantae</taxon>
        <taxon>Streptophyta</taxon>
        <taxon>Embryophyta</taxon>
        <taxon>Tracheophyta</taxon>
        <taxon>Spermatophyta</taxon>
        <taxon>Magnoliopsida</taxon>
        <taxon>eudicotyledons</taxon>
        <taxon>Gunneridae</taxon>
        <taxon>Pentapetalae</taxon>
        <taxon>asterids</taxon>
        <taxon>campanulids</taxon>
        <taxon>Asterales</taxon>
        <taxon>Asteraceae</taxon>
        <taxon>Asteroideae</taxon>
        <taxon>Heliantheae alliance</taxon>
        <taxon>Millerieae</taxon>
        <taxon>Smallanthus</taxon>
    </lineage>
</organism>
<dbReference type="EMBL" id="CM042033">
    <property type="protein sequence ID" value="KAI3774163.1"/>
    <property type="molecule type" value="Genomic_DNA"/>
</dbReference>
<gene>
    <name evidence="1" type="ORF">L1987_48707</name>
</gene>
<sequence length="150" mass="15902">MQISPTYQQHHNHRHYTYLPYSASRQGPRARPVGQNATAAAIAGTLEATCGCPNGAVCGAHLGVFLDVLAASMGLDGSGSHGDRYGGHPTEIVEAREPVMAPIQPGLIEDVASIALPPPRVRTPPVANEPATLESIRAEMRAMTDQQDEL</sequence>